<evidence type="ECO:0000256" key="5">
    <source>
        <dbReference type="PROSITE-ProRule" id="PRU01240"/>
    </source>
</evidence>
<dbReference type="EMBL" id="JANDBC010000001">
    <property type="protein sequence ID" value="MCP9290435.1"/>
    <property type="molecule type" value="Genomic_DNA"/>
</dbReference>
<dbReference type="InterPro" id="IPR050131">
    <property type="entry name" value="Peptidase_S8_subtilisin-like"/>
</dbReference>
<evidence type="ECO:0000256" key="6">
    <source>
        <dbReference type="SAM" id="MobiDB-lite"/>
    </source>
</evidence>
<dbReference type="InterPro" id="IPR023828">
    <property type="entry name" value="Peptidase_S8_Ser-AS"/>
</dbReference>
<evidence type="ECO:0000259" key="7">
    <source>
        <dbReference type="Pfam" id="PF00082"/>
    </source>
</evidence>
<gene>
    <name evidence="9" type="ORF">NM125_02430</name>
</gene>
<evidence type="ECO:0000256" key="3">
    <source>
        <dbReference type="ARBA" id="ARBA00022801"/>
    </source>
</evidence>
<feature type="domain" description="Secretion system C-terminal sorting" evidence="8">
    <location>
        <begin position="563"/>
        <end position="629"/>
    </location>
</feature>
<sequence length="646" mass="68963">MAITQVVNPNDPRFDNPSSSGSGGQQWNLLNTGQNFGTNDADIDAPEAWDITKGSSSTKIGIIDNGVRSTHEDLAGKVTGDAAFADHGTHVAGIAAASTNNNKGIAGVDWNAQIINKLYGDDPTTYNAVLSAVNSGADILNSSFILCSNCLNPTPTPRYSTLVRRAYASAYKMNVVSAAAVGNYNTSTVYYPAGFGQGITAVGATNRNDTRWNWNPAQGSNTGNHIDVVAPGEDITSSTAGTITSYASFTGTSMATPHISGIAGLLLAKNSSLYNDDIEHLIQLSAEDRGPTGFDSEYGHGRVNAHRALLRLQSPYVLNHHTATGGYVANVTQETKVFYDTPGLATGTYIVKRNEVRKTVSFPYLSEAHVWGRGVATNGYSIANPNFAMGWNEPVSVSNNSATLKTYVYEVFTTSGQRIGWFPTSPSNAQFAYTVHGIPGTPPLSVSISGPNSVEIPGTYTYTATGSGGNPPYQSYIWYKRPLGGSWSSLGTGQNKNISFSSGEPSLVELKVTIEDNSLDYADGFKTVSTYTTCQDPQGPGGICQNKVITTYLPEQFEIEQNYPNPFNPSTQIKYALPEAAEVTLKVYNIMGQEVTTLVNTPMSAGFHQVNFDAGNLSSGVYIARMVAVGQSGVTFTKELKMQLIK</sequence>
<evidence type="ECO:0000313" key="9">
    <source>
        <dbReference type="EMBL" id="MCP9290435.1"/>
    </source>
</evidence>
<dbReference type="InterPro" id="IPR026444">
    <property type="entry name" value="Secre_tail"/>
</dbReference>
<dbReference type="PROSITE" id="PS00137">
    <property type="entry name" value="SUBTILASE_HIS"/>
    <property type="match status" value="1"/>
</dbReference>
<evidence type="ECO:0000256" key="4">
    <source>
        <dbReference type="ARBA" id="ARBA00022825"/>
    </source>
</evidence>
<name>A0A9X2L1B9_9BACT</name>
<dbReference type="Pfam" id="PF18962">
    <property type="entry name" value="Por_Secre_tail"/>
    <property type="match status" value="1"/>
</dbReference>
<feature type="active site" description="Charge relay system" evidence="5">
    <location>
        <position position="64"/>
    </location>
</feature>
<accession>A0A9X2L1B9</accession>
<dbReference type="Proteomes" id="UP001139125">
    <property type="component" value="Unassembled WGS sequence"/>
</dbReference>
<dbReference type="AlphaFoldDB" id="A0A9X2L1B9"/>
<proteinExistence type="inferred from homology"/>
<dbReference type="PRINTS" id="PR00723">
    <property type="entry name" value="SUBTILISIN"/>
</dbReference>
<comment type="similarity">
    <text evidence="1 5">Belongs to the peptidase S8 family.</text>
</comment>
<dbReference type="PROSITE" id="PS00138">
    <property type="entry name" value="SUBTILASE_SER"/>
    <property type="match status" value="1"/>
</dbReference>
<protein>
    <submittedName>
        <fullName evidence="9">S8 family peptidase</fullName>
    </submittedName>
</protein>
<dbReference type="InterPro" id="IPR022398">
    <property type="entry name" value="Peptidase_S8_His-AS"/>
</dbReference>
<evidence type="ECO:0000256" key="1">
    <source>
        <dbReference type="ARBA" id="ARBA00011073"/>
    </source>
</evidence>
<comment type="caution">
    <text evidence="9">The sequence shown here is derived from an EMBL/GenBank/DDBJ whole genome shotgun (WGS) entry which is preliminary data.</text>
</comment>
<dbReference type="PANTHER" id="PTHR43806">
    <property type="entry name" value="PEPTIDASE S8"/>
    <property type="match status" value="1"/>
</dbReference>
<dbReference type="GO" id="GO:0004252">
    <property type="term" value="F:serine-type endopeptidase activity"/>
    <property type="evidence" value="ECO:0007669"/>
    <property type="project" value="UniProtKB-UniRule"/>
</dbReference>
<dbReference type="InterPro" id="IPR000209">
    <property type="entry name" value="Peptidase_S8/S53_dom"/>
</dbReference>
<dbReference type="NCBIfam" id="TIGR04183">
    <property type="entry name" value="Por_Secre_tail"/>
    <property type="match status" value="1"/>
</dbReference>
<keyword evidence="2 5" id="KW-0645">Protease</keyword>
<organism evidence="9 10">
    <name type="scientific">Gracilimonas sediminicola</name>
    <dbReference type="NCBI Taxonomy" id="2952158"/>
    <lineage>
        <taxon>Bacteria</taxon>
        <taxon>Pseudomonadati</taxon>
        <taxon>Balneolota</taxon>
        <taxon>Balneolia</taxon>
        <taxon>Balneolales</taxon>
        <taxon>Balneolaceae</taxon>
        <taxon>Gracilimonas</taxon>
    </lineage>
</organism>
<dbReference type="Pfam" id="PF00082">
    <property type="entry name" value="Peptidase_S8"/>
    <property type="match status" value="1"/>
</dbReference>
<dbReference type="Gene3D" id="2.60.40.4070">
    <property type="match status" value="1"/>
</dbReference>
<dbReference type="Gene3D" id="3.40.50.200">
    <property type="entry name" value="Peptidase S8/S53 domain"/>
    <property type="match status" value="1"/>
</dbReference>
<evidence type="ECO:0000313" key="10">
    <source>
        <dbReference type="Proteomes" id="UP001139125"/>
    </source>
</evidence>
<dbReference type="PROSITE" id="PS51892">
    <property type="entry name" value="SUBTILASE"/>
    <property type="match status" value="1"/>
</dbReference>
<dbReference type="SUPFAM" id="SSF52743">
    <property type="entry name" value="Subtilisin-like"/>
    <property type="match status" value="1"/>
</dbReference>
<dbReference type="PANTHER" id="PTHR43806:SF11">
    <property type="entry name" value="CEREVISIN-RELATED"/>
    <property type="match status" value="1"/>
</dbReference>
<evidence type="ECO:0000259" key="8">
    <source>
        <dbReference type="Pfam" id="PF18962"/>
    </source>
</evidence>
<feature type="compositionally biased region" description="Polar residues" evidence="6">
    <location>
        <begin position="16"/>
        <end position="35"/>
    </location>
</feature>
<feature type="active site" description="Charge relay system" evidence="5">
    <location>
        <position position="87"/>
    </location>
</feature>
<keyword evidence="4 5" id="KW-0720">Serine protease</keyword>
<feature type="region of interest" description="Disordered" evidence="6">
    <location>
        <begin position="1"/>
        <end position="35"/>
    </location>
</feature>
<dbReference type="RefSeq" id="WP_255132514.1">
    <property type="nucleotide sequence ID" value="NZ_JANDBC010000001.1"/>
</dbReference>
<feature type="domain" description="Peptidase S8/S53" evidence="7">
    <location>
        <begin position="56"/>
        <end position="301"/>
    </location>
</feature>
<evidence type="ECO:0000256" key="2">
    <source>
        <dbReference type="ARBA" id="ARBA00022670"/>
    </source>
</evidence>
<reference evidence="9" key="1">
    <citation type="submission" date="2022-06" db="EMBL/GenBank/DDBJ databases">
        <title>Gracilimonas sp. CAU 1638 isolated from sea sediment.</title>
        <authorList>
            <person name="Kim W."/>
        </authorList>
    </citation>
    <scope>NUCLEOTIDE SEQUENCE</scope>
    <source>
        <strain evidence="9">CAU 1638</strain>
    </source>
</reference>
<dbReference type="InterPro" id="IPR015500">
    <property type="entry name" value="Peptidase_S8_subtilisin-rel"/>
</dbReference>
<keyword evidence="10" id="KW-1185">Reference proteome</keyword>
<feature type="active site" description="Charge relay system" evidence="5">
    <location>
        <position position="253"/>
    </location>
</feature>
<dbReference type="InterPro" id="IPR036852">
    <property type="entry name" value="Peptidase_S8/S53_dom_sf"/>
</dbReference>
<dbReference type="GO" id="GO:0006508">
    <property type="term" value="P:proteolysis"/>
    <property type="evidence" value="ECO:0007669"/>
    <property type="project" value="UniProtKB-KW"/>
</dbReference>
<keyword evidence="3 5" id="KW-0378">Hydrolase</keyword>